<keyword evidence="8" id="KW-0418">Kinase</keyword>
<dbReference type="UniPathway" id="UPA00060">
    <property type="reaction ID" value="UER00138"/>
</dbReference>
<dbReference type="SUPFAM" id="SSF51391">
    <property type="entry name" value="Thiamin phosphate synthase"/>
    <property type="match status" value="1"/>
</dbReference>
<dbReference type="GO" id="GO:0008972">
    <property type="term" value="F:phosphomethylpyrimidine kinase activity"/>
    <property type="evidence" value="ECO:0007669"/>
    <property type="project" value="InterPro"/>
</dbReference>
<dbReference type="InterPro" id="IPR036206">
    <property type="entry name" value="ThiamineP_synth_sf"/>
</dbReference>
<keyword evidence="8" id="KW-0808">Transferase</keyword>
<dbReference type="PANTHER" id="PTHR20858:SF17">
    <property type="entry name" value="HYDROXYMETHYLPYRIMIDINE_PHOSPHOMETHYLPYRIMIDINE KINASE THI20-RELATED"/>
    <property type="match status" value="1"/>
</dbReference>
<feature type="region of interest" description="Disordered" evidence="5">
    <location>
        <begin position="501"/>
        <end position="565"/>
    </location>
</feature>
<feature type="domain" description="Thiamine phosphate synthase/TenI" evidence="6">
    <location>
        <begin position="294"/>
        <end position="481"/>
    </location>
</feature>
<dbReference type="InterPro" id="IPR029056">
    <property type="entry name" value="Ribokinase-like"/>
</dbReference>
<dbReference type="KEGG" id="hyl:LPB072_06175"/>
<evidence type="ECO:0000313" key="8">
    <source>
        <dbReference type="EMBL" id="AOW12496.1"/>
    </source>
</evidence>
<sequence length="565" mass="59324">MTPIIWSIAGTDSGGGAGLAADQRAADACGVHLCTAVAAVTAQNTVTVNEVQAVSPDLLDAQLASLASDMPPRVVKTGLLGSAANAQVVARWIDRLRLQGPVQLVIDPVLRASTGATFADEALLRAYREDLLPRANVLTPNQREAQALLGNARPGNVPAMARALQALGPATVCITGGDANNTLALDWLHSPHAQGWLSLQRVNTPHHHGTGCTFASTLAAAIARGFVGADAAVFAKMATAHALRHARAIGQGAGPVCALSGFEQSPDLLPRLSLDEQAPTHWVTRQRAPDPGLYAIVDSAERAHAVLRASPTVTTLQLRMKRPALAADDHWQALLNDSIQRCQTAADATGVTLFINDHWQTALDAGARALHLGQEDLLALSASDRLRLQQARAKGVRLGLSSHSVWELCRAAALTPDYIACGPIWPTTTKEMPWEPQGLDNLAWWVHMSPAPVVGIGGILGPGLLKAVAGTGAGGGCVVRGLGDDPALALPGWLVAWQAGQTGQTPRRDAPARGWPHPSLSCHPAQPGSAHSDRNRRNGSTPETPFVECMQTPPCSNPETQKEPS</sequence>
<evidence type="ECO:0000256" key="4">
    <source>
        <dbReference type="ARBA" id="ARBA00023268"/>
    </source>
</evidence>
<evidence type="ECO:0000256" key="2">
    <source>
        <dbReference type="ARBA" id="ARBA00004948"/>
    </source>
</evidence>
<dbReference type="InterPro" id="IPR013785">
    <property type="entry name" value="Aldolase_TIM"/>
</dbReference>
<comment type="cofactor">
    <cofactor evidence="1">
        <name>Mg(2+)</name>
        <dbReference type="ChEBI" id="CHEBI:18420"/>
    </cofactor>
</comment>
<dbReference type="EC" id="2.7.1.49" evidence="3"/>
<evidence type="ECO:0000259" key="7">
    <source>
        <dbReference type="Pfam" id="PF08543"/>
    </source>
</evidence>
<dbReference type="GO" id="GO:0009228">
    <property type="term" value="P:thiamine biosynthetic process"/>
    <property type="evidence" value="ECO:0007669"/>
    <property type="project" value="UniProtKB-KW"/>
</dbReference>
<dbReference type="InterPro" id="IPR013749">
    <property type="entry name" value="PM/HMP-P_kinase-1"/>
</dbReference>
<dbReference type="STRING" id="1763535.LPB072_06175"/>
<comment type="pathway">
    <text evidence="2">Cofactor biosynthesis; thiamine diphosphate biosynthesis.</text>
</comment>
<evidence type="ECO:0000259" key="6">
    <source>
        <dbReference type="Pfam" id="PF02581"/>
    </source>
</evidence>
<evidence type="ECO:0000313" key="9">
    <source>
        <dbReference type="EMBL" id="OAD40360.1"/>
    </source>
</evidence>
<keyword evidence="10" id="KW-1185">Reference proteome</keyword>
<gene>
    <name evidence="8" type="ORF">LPB072_06175</name>
    <name evidence="9" type="ORF">LPB72_15660</name>
</gene>
<dbReference type="SUPFAM" id="SSF53613">
    <property type="entry name" value="Ribokinase-like"/>
    <property type="match status" value="1"/>
</dbReference>
<proteinExistence type="predicted"/>
<evidence type="ECO:0000256" key="5">
    <source>
        <dbReference type="SAM" id="MobiDB-lite"/>
    </source>
</evidence>
<dbReference type="Proteomes" id="UP000185657">
    <property type="component" value="Unassembled WGS sequence"/>
</dbReference>
<dbReference type="Pfam" id="PF02581">
    <property type="entry name" value="TMP-TENI"/>
    <property type="match status" value="1"/>
</dbReference>
<dbReference type="PANTHER" id="PTHR20858">
    <property type="entry name" value="PHOSPHOMETHYLPYRIMIDINE KINASE"/>
    <property type="match status" value="1"/>
</dbReference>
<protein>
    <recommendedName>
        <fullName evidence="3">hydroxymethylpyrimidine kinase</fullName>
        <ecNumber evidence="3">2.7.1.49</ecNumber>
    </recommendedName>
</protein>
<name>A0A162P228_9BURK</name>
<dbReference type="GO" id="GO:0008902">
    <property type="term" value="F:hydroxymethylpyrimidine kinase activity"/>
    <property type="evidence" value="ECO:0007669"/>
    <property type="project" value="UniProtKB-EC"/>
</dbReference>
<reference evidence="9 10" key="1">
    <citation type="submission" date="2016-02" db="EMBL/GenBank/DDBJ databases">
        <title>Draft genome sequence of Hydrogenophaga sp. LPB0072.</title>
        <authorList>
            <person name="Shin S.-K."/>
            <person name="Yi H."/>
        </authorList>
    </citation>
    <scope>NUCLEOTIDE SEQUENCE [LARGE SCALE GENOMIC DNA]</scope>
    <source>
        <strain evidence="9 10">LPB0072</strain>
    </source>
</reference>
<dbReference type="InterPro" id="IPR004399">
    <property type="entry name" value="HMP/HMP-P_kinase_dom"/>
</dbReference>
<evidence type="ECO:0000256" key="1">
    <source>
        <dbReference type="ARBA" id="ARBA00001946"/>
    </source>
</evidence>
<dbReference type="Pfam" id="PF08543">
    <property type="entry name" value="Phos_pyr_kin"/>
    <property type="match status" value="1"/>
</dbReference>
<accession>A0A162P228</accession>
<feature type="domain" description="Pyridoxamine kinase/Phosphomethylpyrimidine kinase" evidence="7">
    <location>
        <begin position="12"/>
        <end position="256"/>
    </location>
</feature>
<evidence type="ECO:0000313" key="11">
    <source>
        <dbReference type="Proteomes" id="UP000185680"/>
    </source>
</evidence>
<evidence type="ECO:0000313" key="10">
    <source>
        <dbReference type="Proteomes" id="UP000185657"/>
    </source>
</evidence>
<keyword evidence="4" id="KW-0511">Multifunctional enzyme</keyword>
<dbReference type="Gene3D" id="3.20.20.70">
    <property type="entry name" value="Aldolase class I"/>
    <property type="match status" value="1"/>
</dbReference>
<dbReference type="RefSeq" id="WP_066092805.1">
    <property type="nucleotide sequence ID" value="NZ_CP017476.1"/>
</dbReference>
<dbReference type="Gene3D" id="3.40.1190.20">
    <property type="match status" value="1"/>
</dbReference>
<dbReference type="EMBL" id="LVWD01000030">
    <property type="protein sequence ID" value="OAD40360.1"/>
    <property type="molecule type" value="Genomic_DNA"/>
</dbReference>
<evidence type="ECO:0000256" key="3">
    <source>
        <dbReference type="ARBA" id="ARBA00012135"/>
    </source>
</evidence>
<organism evidence="8 11">
    <name type="scientific">Hydrogenophaga crassostreae</name>
    <dbReference type="NCBI Taxonomy" id="1763535"/>
    <lineage>
        <taxon>Bacteria</taxon>
        <taxon>Pseudomonadati</taxon>
        <taxon>Pseudomonadota</taxon>
        <taxon>Betaproteobacteria</taxon>
        <taxon>Burkholderiales</taxon>
        <taxon>Comamonadaceae</taxon>
        <taxon>Hydrogenophaga</taxon>
    </lineage>
</organism>
<dbReference type="CDD" id="cd01169">
    <property type="entry name" value="HMPP_kinase"/>
    <property type="match status" value="1"/>
</dbReference>
<dbReference type="InterPro" id="IPR022998">
    <property type="entry name" value="ThiamineP_synth_TenI"/>
</dbReference>
<dbReference type="AlphaFoldDB" id="A0A162P228"/>
<reference evidence="8 11" key="2">
    <citation type="submission" date="2016-10" db="EMBL/GenBank/DDBJ databases">
        <title>Hydorgenophaga sp. LPB0072 isolated from gastropod.</title>
        <authorList>
            <person name="Kim E."/>
            <person name="Yi H."/>
        </authorList>
    </citation>
    <scope>NUCLEOTIDE SEQUENCE [LARGE SCALE GENOMIC DNA]</scope>
    <source>
        <strain evidence="8 11">LPB0072</strain>
    </source>
</reference>
<dbReference type="EMBL" id="CP017476">
    <property type="protein sequence ID" value="AOW12496.1"/>
    <property type="molecule type" value="Genomic_DNA"/>
</dbReference>
<dbReference type="Proteomes" id="UP000185680">
    <property type="component" value="Chromosome"/>
</dbReference>
<dbReference type="CDD" id="cd00564">
    <property type="entry name" value="TMP_TenI"/>
    <property type="match status" value="1"/>
</dbReference>
<dbReference type="GO" id="GO:0009229">
    <property type="term" value="P:thiamine diphosphate biosynthetic process"/>
    <property type="evidence" value="ECO:0007669"/>
    <property type="project" value="UniProtKB-UniPathway"/>
</dbReference>
<dbReference type="NCBIfam" id="TIGR00097">
    <property type="entry name" value="HMP-P_kinase"/>
    <property type="match status" value="1"/>
</dbReference>
<dbReference type="GO" id="GO:0005829">
    <property type="term" value="C:cytosol"/>
    <property type="evidence" value="ECO:0007669"/>
    <property type="project" value="TreeGrafter"/>
</dbReference>